<keyword evidence="3" id="KW-1185">Reference proteome</keyword>
<keyword evidence="1" id="KW-0802">TPR repeat</keyword>
<dbReference type="InterPro" id="IPR019734">
    <property type="entry name" value="TPR_rpt"/>
</dbReference>
<sequence length="227" mass="26487">MEDFYEKEVNCLCCGHSFSTLKVRSRSAVPYKIDSDFCPHYKEGTPNPHLYYVRVCPECGFAFSDDFSKNFPTGTKEIIKAKISYEWRKHDLGQLRDTAKGIETLKLAIYSATLKKEKHSVLAGLCLRLAWIYRTENKQNDEQRFLQLALQEYEESYLYSDFNGSSMSELRILFMIGELSRRLGQYTKAVSYFSKIIEHPKRNEEAKILNMARAQWQIAAEENRESK</sequence>
<dbReference type="SUPFAM" id="SSF48452">
    <property type="entry name" value="TPR-like"/>
    <property type="match status" value="1"/>
</dbReference>
<dbReference type="InterPro" id="IPR011990">
    <property type="entry name" value="TPR-like_helical_dom_sf"/>
</dbReference>
<dbReference type="PROSITE" id="PS50005">
    <property type="entry name" value="TPR"/>
    <property type="match status" value="1"/>
</dbReference>
<feature type="repeat" description="TPR" evidence="1">
    <location>
        <begin position="170"/>
        <end position="203"/>
    </location>
</feature>
<dbReference type="InterPro" id="IPR018708">
    <property type="entry name" value="DUF2225"/>
</dbReference>
<proteinExistence type="predicted"/>
<evidence type="ECO:0000313" key="2">
    <source>
        <dbReference type="EMBL" id="KLU64940.1"/>
    </source>
</evidence>
<dbReference type="AlphaFoldDB" id="A0A0J1FN94"/>
<evidence type="ECO:0000256" key="1">
    <source>
        <dbReference type="PROSITE-ProRule" id="PRU00339"/>
    </source>
</evidence>
<name>A0A0J1FN94_9FIRM</name>
<dbReference type="Pfam" id="PF09986">
    <property type="entry name" value="DUF2225"/>
    <property type="match status" value="1"/>
</dbReference>
<dbReference type="PATRIC" id="fig|476652.3.peg.3062"/>
<dbReference type="Proteomes" id="UP000036356">
    <property type="component" value="Unassembled WGS sequence"/>
</dbReference>
<dbReference type="Gene3D" id="1.25.40.10">
    <property type="entry name" value="Tetratricopeptide repeat domain"/>
    <property type="match status" value="1"/>
</dbReference>
<dbReference type="STRING" id="476652.DEAC_c29070"/>
<organism evidence="2 3">
    <name type="scientific">Desulfosporosinus acididurans</name>
    <dbReference type="NCBI Taxonomy" id="476652"/>
    <lineage>
        <taxon>Bacteria</taxon>
        <taxon>Bacillati</taxon>
        <taxon>Bacillota</taxon>
        <taxon>Clostridia</taxon>
        <taxon>Eubacteriales</taxon>
        <taxon>Desulfitobacteriaceae</taxon>
        <taxon>Desulfosporosinus</taxon>
    </lineage>
</organism>
<evidence type="ECO:0000313" key="3">
    <source>
        <dbReference type="Proteomes" id="UP000036356"/>
    </source>
</evidence>
<dbReference type="EMBL" id="LDZY01000010">
    <property type="protein sequence ID" value="KLU64940.1"/>
    <property type="molecule type" value="Genomic_DNA"/>
</dbReference>
<dbReference type="RefSeq" id="WP_047810741.1">
    <property type="nucleotide sequence ID" value="NZ_LDZY01000010.1"/>
</dbReference>
<protein>
    <submittedName>
        <fullName evidence="2">Uncharacterized protein</fullName>
    </submittedName>
</protein>
<comment type="caution">
    <text evidence="2">The sequence shown here is derived from an EMBL/GenBank/DDBJ whole genome shotgun (WGS) entry which is preliminary data.</text>
</comment>
<accession>A0A0J1FN94</accession>
<reference evidence="2 3" key="1">
    <citation type="submission" date="2015-06" db="EMBL/GenBank/DDBJ databases">
        <title>Draft genome of the moderately acidophilic sulfate reducer Candidatus Desulfosporosinus acididurans strain M1.</title>
        <authorList>
            <person name="Poehlein A."/>
            <person name="Petzsch P."/>
            <person name="Johnson B.D."/>
            <person name="Schloemann M."/>
            <person name="Daniel R."/>
            <person name="Muehling M."/>
        </authorList>
    </citation>
    <scope>NUCLEOTIDE SEQUENCE [LARGE SCALE GENOMIC DNA]</scope>
    <source>
        <strain evidence="2 3">M1</strain>
    </source>
</reference>
<gene>
    <name evidence="2" type="ORF">DEAC_c29070</name>
</gene>